<dbReference type="GO" id="GO:0003677">
    <property type="term" value="F:DNA binding"/>
    <property type="evidence" value="ECO:0007669"/>
    <property type="project" value="UniProtKB-KW"/>
</dbReference>
<dbReference type="Pfam" id="PF02082">
    <property type="entry name" value="Rrf2"/>
    <property type="match status" value="1"/>
</dbReference>
<dbReference type="PATRIC" id="fig|520762.4.peg.2935"/>
<dbReference type="GO" id="GO:0003700">
    <property type="term" value="F:DNA-binding transcription factor activity"/>
    <property type="evidence" value="ECO:0007669"/>
    <property type="project" value="TreeGrafter"/>
</dbReference>
<dbReference type="GO" id="GO:0005829">
    <property type="term" value="C:cytosol"/>
    <property type="evidence" value="ECO:0007669"/>
    <property type="project" value="TreeGrafter"/>
</dbReference>
<dbReference type="PANTHER" id="PTHR33221">
    <property type="entry name" value="WINGED HELIX-TURN-HELIX TRANSCRIPTIONAL REGULATOR, RRF2 FAMILY"/>
    <property type="match status" value="1"/>
</dbReference>
<dbReference type="FunFam" id="1.10.10.10:FF:000164">
    <property type="entry name" value="Transcriptional regulator, Rrf2 family"/>
    <property type="match status" value="1"/>
</dbReference>
<sequence>MRLSTKGRYGLKAMFDLALNFGEGPVALNGIAERQNISVHYLEQLFASLRKAGLVKSIRGAQGGYILADHPQNITVGDIIRTLEGPLAPTECVADDPSNECLKADYCVTRTIWEKIRDSINHVVDSITLQDMLDDYKKLKDHDAYMYYI</sequence>
<name>A0A140L0H4_9FIRM</name>
<organism evidence="2 3">
    <name type="scientific">Thermotalea metallivorans</name>
    <dbReference type="NCBI Taxonomy" id="520762"/>
    <lineage>
        <taxon>Bacteria</taxon>
        <taxon>Bacillati</taxon>
        <taxon>Bacillota</taxon>
        <taxon>Clostridia</taxon>
        <taxon>Peptostreptococcales</taxon>
        <taxon>Thermotaleaceae</taxon>
        <taxon>Thermotalea</taxon>
    </lineage>
</organism>
<evidence type="ECO:0000313" key="3">
    <source>
        <dbReference type="Proteomes" id="UP000070456"/>
    </source>
</evidence>
<dbReference type="OrthoDB" id="9808360at2"/>
<keyword evidence="1" id="KW-0238">DNA-binding</keyword>
<proteinExistence type="predicted"/>
<dbReference type="InterPro" id="IPR030489">
    <property type="entry name" value="TR_Rrf2-type_CS"/>
</dbReference>
<gene>
    <name evidence="2" type="primary">cymR</name>
    <name evidence="2" type="ORF">AN619_26590</name>
</gene>
<dbReference type="Proteomes" id="UP000070456">
    <property type="component" value="Unassembled WGS sequence"/>
</dbReference>
<reference evidence="2 3" key="1">
    <citation type="submission" date="2015-12" db="EMBL/GenBank/DDBJ databases">
        <title>Draft genome sequence of the thermoanaerobe Thermotalea metallivorans, an isolate from the runoff channel of the Great Artesian Basin, Australia.</title>
        <authorList>
            <person name="Patel B.K."/>
        </authorList>
    </citation>
    <scope>NUCLEOTIDE SEQUENCE [LARGE SCALE GENOMIC DNA]</scope>
    <source>
        <strain evidence="2 3">B2-1</strain>
    </source>
</reference>
<dbReference type="InterPro" id="IPR036390">
    <property type="entry name" value="WH_DNA-bd_sf"/>
</dbReference>
<protein>
    <submittedName>
        <fullName evidence="2">HTH-type transcriptional regulator CymR</fullName>
    </submittedName>
</protein>
<dbReference type="STRING" id="520762.AN619_26590"/>
<dbReference type="InterPro" id="IPR036388">
    <property type="entry name" value="WH-like_DNA-bd_sf"/>
</dbReference>
<evidence type="ECO:0000256" key="1">
    <source>
        <dbReference type="ARBA" id="ARBA00023125"/>
    </source>
</evidence>
<dbReference type="RefSeq" id="WP_068557710.1">
    <property type="nucleotide sequence ID" value="NZ_LOEE01000065.1"/>
</dbReference>
<dbReference type="PROSITE" id="PS51197">
    <property type="entry name" value="HTH_RRF2_2"/>
    <property type="match status" value="1"/>
</dbReference>
<dbReference type="SUPFAM" id="SSF46785">
    <property type="entry name" value="Winged helix' DNA-binding domain"/>
    <property type="match status" value="1"/>
</dbReference>
<comment type="caution">
    <text evidence="2">The sequence shown here is derived from an EMBL/GenBank/DDBJ whole genome shotgun (WGS) entry which is preliminary data.</text>
</comment>
<dbReference type="EMBL" id="LOEE01000065">
    <property type="protein sequence ID" value="KXG74049.1"/>
    <property type="molecule type" value="Genomic_DNA"/>
</dbReference>
<keyword evidence="3" id="KW-1185">Reference proteome</keyword>
<dbReference type="PROSITE" id="PS01332">
    <property type="entry name" value="HTH_RRF2_1"/>
    <property type="match status" value="1"/>
</dbReference>
<dbReference type="PANTHER" id="PTHR33221:SF5">
    <property type="entry name" value="HTH-TYPE TRANSCRIPTIONAL REGULATOR ISCR"/>
    <property type="match status" value="1"/>
</dbReference>
<dbReference type="InterPro" id="IPR000944">
    <property type="entry name" value="Tscrpt_reg_Rrf2"/>
</dbReference>
<dbReference type="AlphaFoldDB" id="A0A140L0H4"/>
<evidence type="ECO:0000313" key="2">
    <source>
        <dbReference type="EMBL" id="KXG74049.1"/>
    </source>
</evidence>
<dbReference type="NCBIfam" id="TIGR00738">
    <property type="entry name" value="rrf2_super"/>
    <property type="match status" value="1"/>
</dbReference>
<accession>A0A140L0H4</accession>
<dbReference type="Gene3D" id="1.10.10.10">
    <property type="entry name" value="Winged helix-like DNA-binding domain superfamily/Winged helix DNA-binding domain"/>
    <property type="match status" value="1"/>
</dbReference>